<dbReference type="PANTHER" id="PTHR34295:SF1">
    <property type="entry name" value="BIOTIN TRANSPORTER BIOY"/>
    <property type="match status" value="1"/>
</dbReference>
<dbReference type="PIRSF" id="PIRSF016661">
    <property type="entry name" value="BioY"/>
    <property type="match status" value="1"/>
</dbReference>
<comment type="similarity">
    <text evidence="1 2">Belongs to the BioY family.</text>
</comment>
<feature type="transmembrane region" description="Helical" evidence="3">
    <location>
        <begin position="91"/>
        <end position="110"/>
    </location>
</feature>
<proteinExistence type="inferred from homology"/>
<dbReference type="Proteomes" id="UP000449710">
    <property type="component" value="Unassembled WGS sequence"/>
</dbReference>
<comment type="caution">
    <text evidence="4">The sequence shown here is derived from an EMBL/GenBank/DDBJ whole genome shotgun (WGS) entry which is preliminary data.</text>
</comment>
<accession>A0AA43XMI5</accession>
<sequence length="196" mass="20339">MRPMKNLRELILVSLFAAMTCILSIFLIPLPFTPVPITLQIVGVTLSGAILGPTLGFYSLALYTLLGLIGLPVFAGGGSGFGALLGPTGGYIFGFMAGAYVIGHLTRFGYGKFSRGKVSKYVIQLSAMAAGIVVVYTFGSLQLMVVTGMSLTQSVATGALPFLLPDLLKVSAAAIVAVALRDGLIKAHLISPSGEI</sequence>
<evidence type="ECO:0000256" key="2">
    <source>
        <dbReference type="PIRNR" id="PIRNR016661"/>
    </source>
</evidence>
<feature type="transmembrane region" description="Helical" evidence="3">
    <location>
        <begin position="65"/>
        <end position="85"/>
    </location>
</feature>
<dbReference type="GO" id="GO:0005886">
    <property type="term" value="C:plasma membrane"/>
    <property type="evidence" value="ECO:0007669"/>
    <property type="project" value="UniProtKB-SubCell"/>
</dbReference>
<dbReference type="PANTHER" id="PTHR34295">
    <property type="entry name" value="BIOTIN TRANSPORTER BIOY"/>
    <property type="match status" value="1"/>
</dbReference>
<dbReference type="AlphaFoldDB" id="A0AA43XMI5"/>
<dbReference type="EMBL" id="SUMG01000010">
    <property type="protein sequence ID" value="NBG88685.1"/>
    <property type="molecule type" value="Genomic_DNA"/>
</dbReference>
<feature type="transmembrane region" description="Helical" evidence="3">
    <location>
        <begin position="122"/>
        <end position="139"/>
    </location>
</feature>
<organism evidence="4 5">
    <name type="scientific">Isachenkonia alkalipeptolytica</name>
    <dbReference type="NCBI Taxonomy" id="2565777"/>
    <lineage>
        <taxon>Bacteria</taxon>
        <taxon>Bacillati</taxon>
        <taxon>Bacillota</taxon>
        <taxon>Clostridia</taxon>
        <taxon>Eubacteriales</taxon>
        <taxon>Clostridiaceae</taxon>
        <taxon>Isachenkonia</taxon>
    </lineage>
</organism>
<comment type="subcellular location">
    <subcellularLocation>
        <location evidence="2">Cell membrane</location>
        <topology evidence="2">Multi-pass membrane protein</topology>
    </subcellularLocation>
</comment>
<feature type="transmembrane region" description="Helical" evidence="3">
    <location>
        <begin position="12"/>
        <end position="31"/>
    </location>
</feature>
<keyword evidence="2" id="KW-0813">Transport</keyword>
<dbReference type="Gene3D" id="1.10.1760.20">
    <property type="match status" value="1"/>
</dbReference>
<dbReference type="InterPro" id="IPR003784">
    <property type="entry name" value="BioY"/>
</dbReference>
<dbReference type="Pfam" id="PF02632">
    <property type="entry name" value="BioY"/>
    <property type="match status" value="1"/>
</dbReference>
<feature type="transmembrane region" description="Helical" evidence="3">
    <location>
        <begin position="159"/>
        <end position="180"/>
    </location>
</feature>
<keyword evidence="5" id="KW-1185">Reference proteome</keyword>
<name>A0AA43XMI5_9CLOT</name>
<gene>
    <name evidence="4" type="ORF">ISALK_09245</name>
</gene>
<keyword evidence="2 3" id="KW-0472">Membrane</keyword>
<reference evidence="4 5" key="1">
    <citation type="submission" date="2019-04" db="EMBL/GenBank/DDBJ databases">
        <title>Isachenkonia alkalipeptolytica gen. nov. sp. nov. a new anaerobic, alkiliphilic organothrophic bacterium capable to reduce synthesized ferrihydrite isolated from a soda lake.</title>
        <authorList>
            <person name="Toshchakov S.V."/>
            <person name="Zavarzina D.G."/>
            <person name="Zhilina T.N."/>
            <person name="Kostrikina N.A."/>
            <person name="Kublanov I.V."/>
        </authorList>
    </citation>
    <scope>NUCLEOTIDE SEQUENCE [LARGE SCALE GENOMIC DNA]</scope>
    <source>
        <strain evidence="4 5">Z-1701</strain>
    </source>
</reference>
<protein>
    <recommendedName>
        <fullName evidence="2">Biotin transporter</fullName>
    </recommendedName>
</protein>
<dbReference type="GO" id="GO:0015225">
    <property type="term" value="F:biotin transmembrane transporter activity"/>
    <property type="evidence" value="ECO:0007669"/>
    <property type="project" value="UniProtKB-UniRule"/>
</dbReference>
<evidence type="ECO:0000256" key="1">
    <source>
        <dbReference type="ARBA" id="ARBA00010692"/>
    </source>
</evidence>
<evidence type="ECO:0000313" key="5">
    <source>
        <dbReference type="Proteomes" id="UP000449710"/>
    </source>
</evidence>
<feature type="transmembrane region" description="Helical" evidence="3">
    <location>
        <begin position="37"/>
        <end position="58"/>
    </location>
</feature>
<keyword evidence="3" id="KW-1133">Transmembrane helix</keyword>
<keyword evidence="3" id="KW-0812">Transmembrane</keyword>
<evidence type="ECO:0000313" key="4">
    <source>
        <dbReference type="EMBL" id="NBG88685.1"/>
    </source>
</evidence>
<evidence type="ECO:0000256" key="3">
    <source>
        <dbReference type="SAM" id="Phobius"/>
    </source>
</evidence>
<keyword evidence="2" id="KW-1003">Cell membrane</keyword>